<accession>A0A510KHM6</accession>
<dbReference type="Proteomes" id="UP000321501">
    <property type="component" value="Chromosome"/>
</dbReference>
<dbReference type="EMBL" id="AP019835">
    <property type="protein sequence ID" value="BBM50727.1"/>
    <property type="molecule type" value="Genomic_DNA"/>
</dbReference>
<dbReference type="AlphaFoldDB" id="A0A510KHM6"/>
<proteinExistence type="predicted"/>
<evidence type="ECO:0000313" key="2">
    <source>
        <dbReference type="Proteomes" id="UP000321501"/>
    </source>
</evidence>
<protein>
    <submittedName>
        <fullName evidence="1">Uncharacterized protein</fullName>
    </submittedName>
</protein>
<reference evidence="1 2" key="1">
    <citation type="submission" date="2019-07" db="EMBL/GenBank/DDBJ databases">
        <title>Complete Genome Sequence of Leptotrichia wadei Strain JMUB3934.</title>
        <authorList>
            <person name="Watanabe S."/>
            <person name="Cui L."/>
        </authorList>
    </citation>
    <scope>NUCLEOTIDE SEQUENCE [LARGE SCALE GENOMIC DNA]</scope>
    <source>
        <strain evidence="1 2">JMUB3934</strain>
    </source>
</reference>
<gene>
    <name evidence="1" type="ORF">JMUB3934_2039</name>
</gene>
<dbReference type="RefSeq" id="WP_146964859.1">
    <property type="nucleotide sequence ID" value="NZ_AP019835.1"/>
</dbReference>
<name>A0A510KHM6_9FUSO</name>
<organism evidence="1 2">
    <name type="scientific">Leptotrichia wadei</name>
    <dbReference type="NCBI Taxonomy" id="157687"/>
    <lineage>
        <taxon>Bacteria</taxon>
        <taxon>Fusobacteriati</taxon>
        <taxon>Fusobacteriota</taxon>
        <taxon>Fusobacteriia</taxon>
        <taxon>Fusobacteriales</taxon>
        <taxon>Leptotrichiaceae</taxon>
        <taxon>Leptotrichia</taxon>
    </lineage>
</organism>
<sequence>MIEKRIYPSWAYTENGYEKRDMNKSIYKELTEKYKINKYASENIEEYDIAFKFNGFGYANKSFKILSNKAGLSSDELALIADDGNLCFGYKRTGDIIKIYID</sequence>
<evidence type="ECO:0000313" key="1">
    <source>
        <dbReference type="EMBL" id="BBM50727.1"/>
    </source>
</evidence>